<comment type="function">
    <text evidence="4">Involved in the TCA cycle. Catalyzes the stereospecific interconversion of fumarate to L-malate.</text>
</comment>
<comment type="catalytic activity">
    <reaction evidence="4">
        <text>(S)-malate = fumarate + H2O</text>
        <dbReference type="Rhea" id="RHEA:12460"/>
        <dbReference type="ChEBI" id="CHEBI:15377"/>
        <dbReference type="ChEBI" id="CHEBI:15589"/>
        <dbReference type="ChEBI" id="CHEBI:29806"/>
        <dbReference type="EC" id="4.2.1.2"/>
    </reaction>
</comment>
<dbReference type="PROSITE" id="PS00163">
    <property type="entry name" value="FUMARATE_LYASES"/>
    <property type="match status" value="1"/>
</dbReference>
<comment type="caution">
    <text evidence="8">The sequence shown here is derived from an EMBL/GenBank/DDBJ whole genome shotgun (WGS) entry which is preliminary data.</text>
</comment>
<dbReference type="Pfam" id="PF00206">
    <property type="entry name" value="Lyase_1"/>
    <property type="match status" value="1"/>
</dbReference>
<dbReference type="GO" id="GO:0006106">
    <property type="term" value="P:fumarate metabolic process"/>
    <property type="evidence" value="ECO:0007669"/>
    <property type="project" value="InterPro"/>
</dbReference>
<feature type="compositionally biased region" description="Basic and acidic residues" evidence="5">
    <location>
        <begin position="125"/>
        <end position="138"/>
    </location>
</feature>
<dbReference type="InterPro" id="IPR008948">
    <property type="entry name" value="L-Aspartase-like"/>
</dbReference>
<dbReference type="InterPro" id="IPR005677">
    <property type="entry name" value="Fum_hydII"/>
</dbReference>
<evidence type="ECO:0000256" key="2">
    <source>
        <dbReference type="ARBA" id="ARBA00022532"/>
    </source>
</evidence>
<proteinExistence type="inferred from homology"/>
<dbReference type="EMBL" id="BMHV01000013">
    <property type="protein sequence ID" value="GGF66186.1"/>
    <property type="molecule type" value="Genomic_DNA"/>
</dbReference>
<feature type="binding site" evidence="4">
    <location>
        <begin position="142"/>
        <end position="144"/>
    </location>
    <ligand>
        <name>substrate</name>
    </ligand>
</feature>
<evidence type="ECO:0000256" key="4">
    <source>
        <dbReference type="HAMAP-Rule" id="MF_00743"/>
    </source>
</evidence>
<dbReference type="GO" id="GO:0006099">
    <property type="term" value="P:tricarboxylic acid cycle"/>
    <property type="evidence" value="ECO:0007669"/>
    <property type="project" value="UniProtKB-UniRule"/>
</dbReference>
<dbReference type="PRINTS" id="PR00145">
    <property type="entry name" value="ARGSUCLYASE"/>
</dbReference>
<dbReference type="AlphaFoldDB" id="A0A917C2U7"/>
<dbReference type="GO" id="GO:0005737">
    <property type="term" value="C:cytoplasm"/>
    <property type="evidence" value="ECO:0007669"/>
    <property type="project" value="UniProtKB-SubCell"/>
</dbReference>
<dbReference type="FunFam" id="1.10.275.10:FF:000001">
    <property type="entry name" value="Fumarate hydratase, mitochondrial"/>
    <property type="match status" value="1"/>
</dbReference>
<feature type="domain" description="Fumarase C C-terminal" evidence="7">
    <location>
        <begin position="411"/>
        <end position="461"/>
    </location>
</feature>
<feature type="binding site" evidence="4">
    <location>
        <position position="190"/>
    </location>
    <ligand>
        <name>substrate</name>
    </ligand>
</feature>
<dbReference type="PANTHER" id="PTHR11444:SF1">
    <property type="entry name" value="FUMARATE HYDRATASE, MITOCHONDRIAL"/>
    <property type="match status" value="1"/>
</dbReference>
<keyword evidence="4" id="KW-0963">Cytoplasm</keyword>
<feature type="active site" description="Proton donor/acceptor" evidence="4">
    <location>
        <position position="191"/>
    </location>
</feature>
<keyword evidence="9" id="KW-1185">Reference proteome</keyword>
<feature type="site" description="Important for catalytic activity" evidence="4">
    <location>
        <position position="334"/>
    </location>
</feature>
<keyword evidence="3 4" id="KW-0456">Lyase</keyword>
<protein>
    <recommendedName>
        <fullName evidence="4">Fumarate hydratase class II</fullName>
        <shortName evidence="4">Fumarase C</shortName>
        <ecNumber evidence="4">4.2.1.2</ecNumber>
    </recommendedName>
    <alternativeName>
        <fullName evidence="4">Aerobic fumarase</fullName>
    </alternativeName>
    <alternativeName>
        <fullName evidence="4">Iron-independent fumarase</fullName>
    </alternativeName>
</protein>
<dbReference type="Pfam" id="PF10415">
    <property type="entry name" value="FumaraseC_C"/>
    <property type="match status" value="1"/>
</dbReference>
<dbReference type="GO" id="GO:0006108">
    <property type="term" value="P:malate metabolic process"/>
    <property type="evidence" value="ECO:0007669"/>
    <property type="project" value="TreeGrafter"/>
</dbReference>
<evidence type="ECO:0000313" key="9">
    <source>
        <dbReference type="Proteomes" id="UP000632498"/>
    </source>
</evidence>
<comment type="subcellular location">
    <subcellularLocation>
        <location evidence="4">Cytoplasm</location>
    </subcellularLocation>
</comment>
<reference evidence="8" key="2">
    <citation type="submission" date="2020-09" db="EMBL/GenBank/DDBJ databases">
        <authorList>
            <person name="Sun Q."/>
            <person name="Zhou Y."/>
        </authorList>
    </citation>
    <scope>NUCLEOTIDE SEQUENCE</scope>
    <source>
        <strain evidence="8">CGMCC 1.15254</strain>
    </source>
</reference>
<name>A0A917C2U7_9PROT</name>
<dbReference type="RefSeq" id="WP_188664482.1">
    <property type="nucleotide sequence ID" value="NZ_BMHV01000013.1"/>
</dbReference>
<comment type="pathway">
    <text evidence="4">Carbohydrate metabolism; tricarboxylic acid cycle; (S)-malate from fumarate: step 1/1.</text>
</comment>
<dbReference type="FunFam" id="1.20.200.10:FF:000001">
    <property type="entry name" value="Fumarate hydratase, mitochondrial"/>
    <property type="match status" value="1"/>
</dbReference>
<evidence type="ECO:0000256" key="1">
    <source>
        <dbReference type="ARBA" id="ARBA00009084"/>
    </source>
</evidence>
<organism evidence="8 9">
    <name type="scientific">Terasakiella brassicae</name>
    <dbReference type="NCBI Taxonomy" id="1634917"/>
    <lineage>
        <taxon>Bacteria</taxon>
        <taxon>Pseudomonadati</taxon>
        <taxon>Pseudomonadota</taxon>
        <taxon>Alphaproteobacteria</taxon>
        <taxon>Rhodospirillales</taxon>
        <taxon>Terasakiellaceae</taxon>
        <taxon>Terasakiella</taxon>
    </lineage>
</organism>
<dbReference type="CDD" id="cd01362">
    <property type="entry name" value="Fumarase_classII"/>
    <property type="match status" value="1"/>
</dbReference>
<feature type="domain" description="Fumarate lyase N-terminal" evidence="6">
    <location>
        <begin position="15"/>
        <end position="345"/>
    </location>
</feature>
<feature type="region of interest" description="Disordered" evidence="5">
    <location>
        <begin position="124"/>
        <end position="144"/>
    </location>
</feature>
<feature type="binding site" description="in site B" evidence="4">
    <location>
        <begin position="132"/>
        <end position="135"/>
    </location>
    <ligand>
        <name>substrate</name>
    </ligand>
</feature>
<feature type="binding site" evidence="4">
    <location>
        <position position="322"/>
    </location>
    <ligand>
        <name>substrate</name>
    </ligand>
</feature>
<dbReference type="InterPro" id="IPR022761">
    <property type="entry name" value="Fumarate_lyase_N"/>
</dbReference>
<keyword evidence="2 4" id="KW-0816">Tricarboxylic acid cycle</keyword>
<dbReference type="Proteomes" id="UP000632498">
    <property type="component" value="Unassembled WGS sequence"/>
</dbReference>
<dbReference type="FunFam" id="1.10.40.30:FF:000002">
    <property type="entry name" value="Fumarate hydratase class II"/>
    <property type="match status" value="1"/>
</dbReference>
<evidence type="ECO:0000256" key="5">
    <source>
        <dbReference type="SAM" id="MobiDB-lite"/>
    </source>
</evidence>
<dbReference type="PANTHER" id="PTHR11444">
    <property type="entry name" value="ASPARTATEAMMONIA/ARGININOSUCCINATE/ADENYLOSUCCINATE LYASE"/>
    <property type="match status" value="1"/>
</dbReference>
<evidence type="ECO:0000259" key="6">
    <source>
        <dbReference type="Pfam" id="PF00206"/>
    </source>
</evidence>
<feature type="active site" evidence="4">
    <location>
        <position position="321"/>
    </location>
</feature>
<comment type="similarity">
    <text evidence="1 4">Belongs to the class-II fumarase/aspartase family. Fumarase subfamily.</text>
</comment>
<dbReference type="GO" id="GO:0004333">
    <property type="term" value="F:fumarate hydratase activity"/>
    <property type="evidence" value="ECO:0007669"/>
    <property type="project" value="UniProtKB-UniRule"/>
</dbReference>
<evidence type="ECO:0000256" key="3">
    <source>
        <dbReference type="ARBA" id="ARBA00023239"/>
    </source>
</evidence>
<dbReference type="PRINTS" id="PR00149">
    <property type="entry name" value="FUMRATELYASE"/>
</dbReference>
<dbReference type="Gene3D" id="1.20.200.10">
    <property type="entry name" value="Fumarase/aspartase (Central domain)"/>
    <property type="match status" value="1"/>
</dbReference>
<comment type="subunit">
    <text evidence="4">Homotetramer.</text>
</comment>
<sequence length="464" mass="50780">MSGKTEMRIERDSIGEIEVPAQRYWGAQTQRCLSNFDIGWEGLPPVLIRAFAFQKMAAAQANMNVDVLDERRGDAICQAAWDVLDGKLSEEFPIRIWQTGSGTQTNMNVNEVLASRANEILSGKRGTDGEVHPNDHVNRSQSSNDSFPTVMHIAIALQTHDLLWPSLDQLHKALLQKADEFDGIMKVGRTHLQDAVPVSLGTVFAVFAQQVATGKKRLEEAWQRLMIVPQGGTAVGNGANCPPGFVDCFIEHIRKLSGFEFCENPLPMEGLATHDALVEFSGQLNALAVSLNKIANDIRLLGSGPRCGIGELLLPANEPGSSIMPGKVNPTQAEALSQICAQVMGNHVSVTVGGAHGHFELNTYKPLIVYNILQSVQLLADGMRCFTAHCVDGIKADEDRIQQHLDQTLMMVTALAPTIGYERAAEVAKKAHREKTSIKQAALALQVVSEEDYDRLTSLENWLK</sequence>
<accession>A0A917C2U7</accession>
<dbReference type="InterPro" id="IPR024083">
    <property type="entry name" value="Fumarase/histidase_N"/>
</dbReference>
<evidence type="ECO:0000313" key="8">
    <source>
        <dbReference type="EMBL" id="GGF66186.1"/>
    </source>
</evidence>
<dbReference type="InterPro" id="IPR000362">
    <property type="entry name" value="Fumarate_lyase_fam"/>
</dbReference>
<dbReference type="EC" id="4.2.1.2" evidence="4"/>
<feature type="binding site" evidence="4">
    <location>
        <begin position="101"/>
        <end position="103"/>
    </location>
    <ligand>
        <name>substrate</name>
    </ligand>
</feature>
<reference evidence="8" key="1">
    <citation type="journal article" date="2014" name="Int. J. Syst. Evol. Microbiol.">
        <title>Complete genome sequence of Corynebacterium casei LMG S-19264T (=DSM 44701T), isolated from a smear-ripened cheese.</title>
        <authorList>
            <consortium name="US DOE Joint Genome Institute (JGI-PGF)"/>
            <person name="Walter F."/>
            <person name="Albersmeier A."/>
            <person name="Kalinowski J."/>
            <person name="Ruckert C."/>
        </authorList>
    </citation>
    <scope>NUCLEOTIDE SEQUENCE</scope>
    <source>
        <strain evidence="8">CGMCC 1.15254</strain>
    </source>
</reference>
<comment type="miscellaneous">
    <text evidence="4">There are 2 substrate-binding sites: the catalytic A site, and the non-catalytic B site that may play a role in the transfer of substrate or product between the active site and the solvent. Alternatively, the B site may bind allosteric effectors.</text>
</comment>
<dbReference type="InterPro" id="IPR018951">
    <property type="entry name" value="Fumarase_C_C"/>
</dbReference>
<dbReference type="Gene3D" id="1.10.40.30">
    <property type="entry name" value="Fumarase/aspartase (C-terminal domain)"/>
    <property type="match status" value="1"/>
</dbReference>
<dbReference type="SUPFAM" id="SSF48557">
    <property type="entry name" value="L-aspartase-like"/>
    <property type="match status" value="1"/>
</dbReference>
<gene>
    <name evidence="4 8" type="primary">fumC</name>
    <name evidence="8" type="ORF">GCM10011332_20310</name>
</gene>
<dbReference type="InterPro" id="IPR020557">
    <property type="entry name" value="Fumarate_lyase_CS"/>
</dbReference>
<dbReference type="Gene3D" id="1.10.275.10">
    <property type="entry name" value="Fumarase/aspartase (N-terminal domain)"/>
    <property type="match status" value="1"/>
</dbReference>
<feature type="binding site" evidence="4">
    <location>
        <begin position="327"/>
        <end position="329"/>
    </location>
    <ligand>
        <name>substrate</name>
    </ligand>
</feature>
<dbReference type="HAMAP" id="MF_00743">
    <property type="entry name" value="FumaraseC"/>
    <property type="match status" value="1"/>
</dbReference>
<evidence type="ECO:0000259" key="7">
    <source>
        <dbReference type="Pfam" id="PF10415"/>
    </source>
</evidence>